<comment type="subcellular location">
    <subcellularLocation>
        <location evidence="1 7">Cell membrane</location>
        <topology evidence="1 7">Multi-pass membrane protein</topology>
    </subcellularLocation>
</comment>
<organism evidence="9 10">
    <name type="scientific">Paenibacillus contaminans</name>
    <dbReference type="NCBI Taxonomy" id="450362"/>
    <lineage>
        <taxon>Bacteria</taxon>
        <taxon>Bacillati</taxon>
        <taxon>Bacillota</taxon>
        <taxon>Bacilli</taxon>
        <taxon>Bacillales</taxon>
        <taxon>Paenibacillaceae</taxon>
        <taxon>Paenibacillus</taxon>
    </lineage>
</organism>
<comment type="similarity">
    <text evidence="7">Belongs to the binding-protein-dependent transport system permease family.</text>
</comment>
<evidence type="ECO:0000256" key="7">
    <source>
        <dbReference type="RuleBase" id="RU363032"/>
    </source>
</evidence>
<dbReference type="OrthoDB" id="9810086at2"/>
<feature type="transmembrane region" description="Helical" evidence="7">
    <location>
        <begin position="102"/>
        <end position="122"/>
    </location>
</feature>
<keyword evidence="10" id="KW-1185">Reference proteome</keyword>
<evidence type="ECO:0000256" key="2">
    <source>
        <dbReference type="ARBA" id="ARBA00022448"/>
    </source>
</evidence>
<dbReference type="InterPro" id="IPR000515">
    <property type="entry name" value="MetI-like"/>
</dbReference>
<keyword evidence="5 7" id="KW-1133">Transmembrane helix</keyword>
<evidence type="ECO:0000256" key="5">
    <source>
        <dbReference type="ARBA" id="ARBA00022989"/>
    </source>
</evidence>
<dbReference type="Pfam" id="PF00528">
    <property type="entry name" value="BPD_transp_1"/>
    <property type="match status" value="1"/>
</dbReference>
<reference evidence="9 10" key="1">
    <citation type="journal article" date="2009" name="Int. J. Syst. Evol. Microbiol.">
        <title>Paenibacillus contaminans sp. nov., isolated from a contaminated laboratory plate.</title>
        <authorList>
            <person name="Chou J.H."/>
            <person name="Lee J.H."/>
            <person name="Lin M.C."/>
            <person name="Chang P.S."/>
            <person name="Arun A.B."/>
            <person name="Young C.C."/>
            <person name="Chen W.M."/>
        </authorList>
    </citation>
    <scope>NUCLEOTIDE SEQUENCE [LARGE SCALE GENOMIC DNA]</scope>
    <source>
        <strain evidence="9 10">CKOBP-6</strain>
    </source>
</reference>
<evidence type="ECO:0000313" key="10">
    <source>
        <dbReference type="Proteomes" id="UP000250369"/>
    </source>
</evidence>
<feature type="transmembrane region" description="Helical" evidence="7">
    <location>
        <begin position="173"/>
        <end position="197"/>
    </location>
</feature>
<dbReference type="PANTHER" id="PTHR43744:SF9">
    <property type="entry name" value="POLYGALACTURONAN_RHAMNOGALACTURONAN TRANSPORT SYSTEM PERMEASE PROTEIN YTCP"/>
    <property type="match status" value="1"/>
</dbReference>
<evidence type="ECO:0000256" key="1">
    <source>
        <dbReference type="ARBA" id="ARBA00004651"/>
    </source>
</evidence>
<comment type="caution">
    <text evidence="9">The sequence shown here is derived from an EMBL/GenBank/DDBJ whole genome shotgun (WGS) entry which is preliminary data.</text>
</comment>
<dbReference type="Proteomes" id="UP000250369">
    <property type="component" value="Unassembled WGS sequence"/>
</dbReference>
<evidence type="ECO:0000313" key="9">
    <source>
        <dbReference type="EMBL" id="RAV20531.1"/>
    </source>
</evidence>
<dbReference type="PROSITE" id="PS50928">
    <property type="entry name" value="ABC_TM1"/>
    <property type="match status" value="1"/>
</dbReference>
<keyword evidence="2 7" id="KW-0813">Transport</keyword>
<feature type="transmembrane region" description="Helical" evidence="7">
    <location>
        <begin position="134"/>
        <end position="153"/>
    </location>
</feature>
<evidence type="ECO:0000259" key="8">
    <source>
        <dbReference type="PROSITE" id="PS50928"/>
    </source>
</evidence>
<dbReference type="GO" id="GO:0055085">
    <property type="term" value="P:transmembrane transport"/>
    <property type="evidence" value="ECO:0007669"/>
    <property type="project" value="InterPro"/>
</dbReference>
<dbReference type="CDD" id="cd06261">
    <property type="entry name" value="TM_PBP2"/>
    <property type="match status" value="1"/>
</dbReference>
<evidence type="ECO:0000256" key="6">
    <source>
        <dbReference type="ARBA" id="ARBA00023136"/>
    </source>
</evidence>
<dbReference type="SUPFAM" id="SSF161098">
    <property type="entry name" value="MetI-like"/>
    <property type="match status" value="1"/>
</dbReference>
<keyword evidence="3" id="KW-1003">Cell membrane</keyword>
<accession>A0A329MKT2</accession>
<keyword evidence="6 7" id="KW-0472">Membrane</keyword>
<dbReference type="EMBL" id="QMFB01000008">
    <property type="protein sequence ID" value="RAV20531.1"/>
    <property type="molecule type" value="Genomic_DNA"/>
</dbReference>
<sequence>MTDLLIHLVLIAIAFMSLFPILNAFASSFSGRAAVGAMKVTVFPIDFTLSNYKAIMEDKQFFVSFGVSIQRVLLGGLLQFVLTVMLAYPLSRERARFKGRDIYMWALVIAMLFNGGLIPWYITVKSVGLLDTMWALVLPKAVPVFNVILLMNFMRNLPKELDEAAEMDGAGPWYKMIMLYIPLSLPALATVTLFSFVGHWNAFFDGLLLIHSTEKLPLQTYINLFMVQNMQTESIDPEQMELMLRMSDQGLNAAKVMLSMLPLLLLYPILQRFFIHGIVLGSVKE</sequence>
<keyword evidence="4 7" id="KW-0812">Transmembrane</keyword>
<evidence type="ECO:0000256" key="3">
    <source>
        <dbReference type="ARBA" id="ARBA00022475"/>
    </source>
</evidence>
<dbReference type="Gene3D" id="1.10.3720.10">
    <property type="entry name" value="MetI-like"/>
    <property type="match status" value="1"/>
</dbReference>
<evidence type="ECO:0000256" key="4">
    <source>
        <dbReference type="ARBA" id="ARBA00022692"/>
    </source>
</evidence>
<protein>
    <submittedName>
        <fullName evidence="9">Carbohydrate ABC transporter permease</fullName>
    </submittedName>
</protein>
<feature type="domain" description="ABC transmembrane type-1" evidence="8">
    <location>
        <begin position="65"/>
        <end position="270"/>
    </location>
</feature>
<dbReference type="AlphaFoldDB" id="A0A329MKT2"/>
<feature type="transmembrane region" description="Helical" evidence="7">
    <location>
        <begin position="250"/>
        <end position="270"/>
    </location>
</feature>
<dbReference type="GO" id="GO:0005886">
    <property type="term" value="C:plasma membrane"/>
    <property type="evidence" value="ECO:0007669"/>
    <property type="project" value="UniProtKB-SubCell"/>
</dbReference>
<proteinExistence type="inferred from homology"/>
<name>A0A329MKT2_9BACL</name>
<feature type="transmembrane region" description="Helical" evidence="7">
    <location>
        <begin position="72"/>
        <end position="90"/>
    </location>
</feature>
<dbReference type="InterPro" id="IPR035906">
    <property type="entry name" value="MetI-like_sf"/>
</dbReference>
<gene>
    <name evidence="9" type="ORF">DQG23_15970</name>
</gene>
<dbReference type="PANTHER" id="PTHR43744">
    <property type="entry name" value="ABC TRANSPORTER PERMEASE PROTEIN MG189-RELATED-RELATED"/>
    <property type="match status" value="1"/>
</dbReference>